<accession>A0ABQ7W965</accession>
<organism evidence="1 2">
    <name type="scientific">Solanum tuberosum</name>
    <name type="common">Potato</name>
    <dbReference type="NCBI Taxonomy" id="4113"/>
    <lineage>
        <taxon>Eukaryota</taxon>
        <taxon>Viridiplantae</taxon>
        <taxon>Streptophyta</taxon>
        <taxon>Embryophyta</taxon>
        <taxon>Tracheophyta</taxon>
        <taxon>Spermatophyta</taxon>
        <taxon>Magnoliopsida</taxon>
        <taxon>eudicotyledons</taxon>
        <taxon>Gunneridae</taxon>
        <taxon>Pentapetalae</taxon>
        <taxon>asterids</taxon>
        <taxon>lamiids</taxon>
        <taxon>Solanales</taxon>
        <taxon>Solanaceae</taxon>
        <taxon>Solanoideae</taxon>
        <taxon>Solaneae</taxon>
        <taxon>Solanum</taxon>
    </lineage>
</organism>
<sequence length="87" mass="9478">MTYDYKQHSQDVRLGGIAIGIANCGGLAKLIRGNNLFCGVTDVGLKSIGRGCPTLKELSSWNVSSIYYEGLSENAHDCHLSEKLELF</sequence>
<keyword evidence="2" id="KW-1185">Reference proteome</keyword>
<evidence type="ECO:0000313" key="1">
    <source>
        <dbReference type="EMBL" id="KAH0776327.1"/>
    </source>
</evidence>
<evidence type="ECO:0000313" key="2">
    <source>
        <dbReference type="Proteomes" id="UP000826656"/>
    </source>
</evidence>
<reference evidence="1 2" key="1">
    <citation type="journal article" date="2021" name="bioRxiv">
        <title>Chromosome-scale and haplotype-resolved genome assembly of a tetraploid potato cultivar.</title>
        <authorList>
            <person name="Sun H."/>
            <person name="Jiao W.-B."/>
            <person name="Krause K."/>
            <person name="Campoy J.A."/>
            <person name="Goel M."/>
            <person name="Folz-Donahue K."/>
            <person name="Kukat C."/>
            <person name="Huettel B."/>
            <person name="Schneeberger K."/>
        </authorList>
    </citation>
    <scope>NUCLEOTIDE SEQUENCE [LARGE SCALE GENOMIC DNA]</scope>
    <source>
        <strain evidence="1">SolTubOtavaFocal</strain>
        <tissue evidence="1">Leaves</tissue>
    </source>
</reference>
<dbReference type="EMBL" id="JAIVGD010000003">
    <property type="protein sequence ID" value="KAH0776327.1"/>
    <property type="molecule type" value="Genomic_DNA"/>
</dbReference>
<comment type="caution">
    <text evidence="1">The sequence shown here is derived from an EMBL/GenBank/DDBJ whole genome shotgun (WGS) entry which is preliminary data.</text>
</comment>
<dbReference type="Proteomes" id="UP000826656">
    <property type="component" value="Unassembled WGS sequence"/>
</dbReference>
<name>A0ABQ7W965_SOLTU</name>
<dbReference type="Gene3D" id="3.80.10.10">
    <property type="entry name" value="Ribonuclease Inhibitor"/>
    <property type="match status" value="1"/>
</dbReference>
<dbReference type="InterPro" id="IPR032675">
    <property type="entry name" value="LRR_dom_sf"/>
</dbReference>
<gene>
    <name evidence="1" type="ORF">KY290_007738</name>
</gene>
<proteinExistence type="predicted"/>
<protein>
    <submittedName>
        <fullName evidence="1">Uncharacterized protein</fullName>
    </submittedName>
</protein>